<dbReference type="AlphaFoldDB" id="A0A0E0B7E8"/>
<dbReference type="eggNOG" id="ENOG502QTFQ">
    <property type="taxonomic scope" value="Eukaryota"/>
</dbReference>
<evidence type="ECO:0000313" key="4">
    <source>
        <dbReference type="Proteomes" id="UP000026961"/>
    </source>
</evidence>
<dbReference type="Gramene" id="OGLUM10G01280.1">
    <property type="protein sequence ID" value="OGLUM10G01280.1"/>
    <property type="gene ID" value="OGLUM10G01280"/>
</dbReference>
<evidence type="ECO:0000259" key="2">
    <source>
        <dbReference type="PROSITE" id="PS51319"/>
    </source>
</evidence>
<evidence type="ECO:0000313" key="3">
    <source>
        <dbReference type="EnsemblPlants" id="OGLUM10G01280.1"/>
    </source>
</evidence>
<organism evidence="3">
    <name type="scientific">Oryza glumipatula</name>
    <dbReference type="NCBI Taxonomy" id="40148"/>
    <lineage>
        <taxon>Eukaryota</taxon>
        <taxon>Viridiplantae</taxon>
        <taxon>Streptophyta</taxon>
        <taxon>Embryophyta</taxon>
        <taxon>Tracheophyta</taxon>
        <taxon>Spermatophyta</taxon>
        <taxon>Magnoliopsida</taxon>
        <taxon>Liliopsida</taxon>
        <taxon>Poales</taxon>
        <taxon>Poaceae</taxon>
        <taxon>BOP clade</taxon>
        <taxon>Oryzoideae</taxon>
        <taxon>Oryzeae</taxon>
        <taxon>Oryzinae</taxon>
        <taxon>Oryza</taxon>
    </lineage>
</organism>
<dbReference type="SUPFAM" id="SSF47676">
    <property type="entry name" value="Conserved domain common to transcription factors TFIIS, elongin A, CRSP70"/>
    <property type="match status" value="1"/>
</dbReference>
<sequence>MVSSQSEDELVSLLQSLADMDITYKALQETDIGCHVNGLRKHLSGGVRQLVKLLVLCSGVHLFGSRAPKWKEIVDDWVRLHNSGGDGGSSLMVTLLIKSKAGATKMLLNNPVSDFKYSPSPQRHKYIKKGSHEQKRTMKEQKDNLLDSARKRLQENYQEAQNGNDFMTYFYGDGVRHVATRGELGLASAWTGRQSIERGEKVSDGGWVAAVPVVASFAPGKRLASPGIRGDLRRENEGENIDLCFGGLGREGSKVNFARKAEHAEVGFGKGGKTDFLEDT</sequence>
<dbReference type="Proteomes" id="UP000026961">
    <property type="component" value="Chromosome 10"/>
</dbReference>
<feature type="domain" description="TFIIS N-terminal" evidence="2">
    <location>
        <begin position="1"/>
        <end position="77"/>
    </location>
</feature>
<keyword evidence="4" id="KW-1185">Reference proteome</keyword>
<comment type="subcellular location">
    <subcellularLocation>
        <location evidence="1">Nucleus</location>
    </subcellularLocation>
</comment>
<dbReference type="PROSITE" id="PS51319">
    <property type="entry name" value="TFIIS_N"/>
    <property type="match status" value="1"/>
</dbReference>
<accession>A0A0E0B7E8</accession>
<evidence type="ECO:0000256" key="1">
    <source>
        <dbReference type="PROSITE-ProRule" id="PRU00649"/>
    </source>
</evidence>
<dbReference type="STRING" id="40148.A0A0E0B7E8"/>
<dbReference type="Pfam" id="PF08711">
    <property type="entry name" value="Med26"/>
    <property type="match status" value="1"/>
</dbReference>
<dbReference type="HOGENOM" id="CLU_995262_0_0_1"/>
<dbReference type="CDD" id="cd00183">
    <property type="entry name" value="TFIIS_I"/>
    <property type="match status" value="1"/>
</dbReference>
<reference evidence="3" key="2">
    <citation type="submission" date="2018-05" db="EMBL/GenBank/DDBJ databases">
        <title>OgluRS3 (Oryza glumaepatula Reference Sequence Version 3).</title>
        <authorList>
            <person name="Zhang J."/>
            <person name="Kudrna D."/>
            <person name="Lee S."/>
            <person name="Talag J."/>
            <person name="Welchert J."/>
            <person name="Wing R.A."/>
        </authorList>
    </citation>
    <scope>NUCLEOTIDE SEQUENCE [LARGE SCALE GENOMIC DNA]</scope>
</reference>
<keyword evidence="1" id="KW-0539">Nucleus</keyword>
<proteinExistence type="predicted"/>
<reference evidence="3" key="1">
    <citation type="submission" date="2015-04" db="UniProtKB">
        <authorList>
            <consortium name="EnsemblPlants"/>
        </authorList>
    </citation>
    <scope>IDENTIFICATION</scope>
</reference>
<dbReference type="PANTHER" id="PTHR47210">
    <property type="entry name" value="MEDIATOR OF RNA POLYMERASE II TRANSCRIPTION SUBUNIT 26C-RELATED"/>
    <property type="match status" value="1"/>
</dbReference>
<dbReference type="Gene3D" id="1.20.930.10">
    <property type="entry name" value="Conserved domain common to transcription factors TFIIS, elongin A, CRSP70"/>
    <property type="match status" value="1"/>
</dbReference>
<dbReference type="PANTHER" id="PTHR47210:SF1">
    <property type="entry name" value="MEDIATOR OF RNA POLYMERASE II TRANSCRIPTION SUBUNIT 26C-RELATED"/>
    <property type="match status" value="1"/>
</dbReference>
<dbReference type="InterPro" id="IPR044790">
    <property type="entry name" value="MD26C-like"/>
</dbReference>
<dbReference type="InterPro" id="IPR035441">
    <property type="entry name" value="TFIIS/LEDGF_dom_sf"/>
</dbReference>
<dbReference type="EnsemblPlants" id="OGLUM10G01280.1">
    <property type="protein sequence ID" value="OGLUM10G01280.1"/>
    <property type="gene ID" value="OGLUM10G01280"/>
</dbReference>
<protein>
    <recommendedName>
        <fullName evidence="2">TFIIS N-terminal domain-containing protein</fullName>
    </recommendedName>
</protein>
<name>A0A0E0B7E8_9ORYZ</name>
<dbReference type="GO" id="GO:0005634">
    <property type="term" value="C:nucleus"/>
    <property type="evidence" value="ECO:0007669"/>
    <property type="project" value="UniProtKB-SubCell"/>
</dbReference>
<dbReference type="InterPro" id="IPR017923">
    <property type="entry name" value="TFIIS_N"/>
</dbReference>